<keyword evidence="6" id="KW-0732">Signal</keyword>
<evidence type="ECO:0000259" key="12">
    <source>
        <dbReference type="Pfam" id="PF00384"/>
    </source>
</evidence>
<organism evidence="14 15">
    <name type="scientific">Stutzerimonas nosocomialis</name>
    <dbReference type="NCBI Taxonomy" id="1056496"/>
    <lineage>
        <taxon>Bacteria</taxon>
        <taxon>Pseudomonadati</taxon>
        <taxon>Pseudomonadota</taxon>
        <taxon>Gammaproteobacteria</taxon>
        <taxon>Pseudomonadales</taxon>
        <taxon>Pseudomonadaceae</taxon>
        <taxon>Stutzerimonas</taxon>
    </lineage>
</organism>
<dbReference type="GO" id="GO:0009061">
    <property type="term" value="P:anaerobic respiration"/>
    <property type="evidence" value="ECO:0007669"/>
    <property type="project" value="TreeGrafter"/>
</dbReference>
<dbReference type="GO" id="GO:0030151">
    <property type="term" value="F:molybdenum ion binding"/>
    <property type="evidence" value="ECO:0007669"/>
    <property type="project" value="TreeGrafter"/>
</dbReference>
<feature type="domain" description="Molybdopterin dinucleotide-binding" evidence="13">
    <location>
        <begin position="696"/>
        <end position="812"/>
    </location>
</feature>
<evidence type="ECO:0000256" key="4">
    <source>
        <dbReference type="ARBA" id="ARBA00022485"/>
    </source>
</evidence>
<comment type="cofactor">
    <cofactor evidence="1">
        <name>[4Fe-4S] cluster</name>
        <dbReference type="ChEBI" id="CHEBI:49883"/>
    </cofactor>
</comment>
<evidence type="ECO:0000259" key="13">
    <source>
        <dbReference type="Pfam" id="PF01568"/>
    </source>
</evidence>
<proteinExistence type="inferred from homology"/>
<evidence type="ECO:0000256" key="8">
    <source>
        <dbReference type="ARBA" id="ARBA00022933"/>
    </source>
</evidence>
<dbReference type="GO" id="GO:0051539">
    <property type="term" value="F:4 iron, 4 sulfur cluster binding"/>
    <property type="evidence" value="ECO:0007669"/>
    <property type="project" value="UniProtKB-KW"/>
</dbReference>
<evidence type="ECO:0000256" key="7">
    <source>
        <dbReference type="ARBA" id="ARBA00022764"/>
    </source>
</evidence>
<keyword evidence="5" id="KW-0479">Metal-binding</keyword>
<keyword evidence="7" id="KW-0574">Periplasm</keyword>
<keyword evidence="11" id="KW-0411">Iron-sulfur</keyword>
<evidence type="ECO:0000256" key="6">
    <source>
        <dbReference type="ARBA" id="ARBA00022729"/>
    </source>
</evidence>
<dbReference type="PANTHER" id="PTHR43598:SF1">
    <property type="entry name" value="FORMATE DEHYDROGENASE-O MAJOR SUBUNIT"/>
    <property type="match status" value="1"/>
</dbReference>
<sequence>MAGLAPSFGRGAMTNHWVDIRNAHIILSMGGNSAEAHPVGFRWVMQAKERSNAILISIDPRYNRTTAVADYHAWIRTGTDIVFLGGLISYLIENNRYNDEYVRAYTDASLLVNQDFGFEDGLFTGYDEARHRYDRKTWNFQLDEQGFARRDPTLQDPRCVFQMMRQHYSRYTVEMVETTCGMPRETVLQLWDLIAQSAAPDKTMTILYALGWTQHSVGSQMIRAAAMVQLLLGNMGMLGGGVNALRGHSNIQGLTDIGLLSNLLPGYMNLASVDLQSYQQYLDKRIKEPLLPEQVSYWKYYERFFVSTMKAFYGDAATAENNWCYDWLPKLSEPIYDVLYAANDMANGKMTGAFCQGFNILAAFPDKAKMTRALSNLKYLVVMDPLQTETSEFWQNHGAFNDVDPSQIQTTVFRLPTTCFAEDDGSITNSSRWLQWHHRAAPPPGEARTDTHILGDLFQRIRRLYEQEGGAFPEPILNMAWDYAVRDYPQADELAREYNGRALADIEDQGRIIRRKGELLNDFGELRADGSTACGCWIYSGAWTEAGNMMDRRDNADPYDNGQTLGWAWAWPMNRRILYNRASARPDGTPWNPDRRLIWWNGERWVGADIPDYPVAAPPEQNVGPFILNQSGGGHFFVSEWLNEGPFPEHYEPFESPIDHNPLSPDNPLAYHNPIGRVFEEDKPNFGTAKEFPYAATTYRLTEHFHYWTHHVLLNAIAQPEKFVEIGETLAEELGIKAGEKVRVTSKRGYIEAVAVVTKRLIPLQITGKTVHQVGIPIHWGFLGVAKKAFLTNTLTPVVGDGNTQTPEFKSFLVNVEKVGGRA</sequence>
<keyword evidence="15" id="KW-1185">Reference proteome</keyword>
<evidence type="ECO:0000256" key="10">
    <source>
        <dbReference type="ARBA" id="ARBA00023004"/>
    </source>
</evidence>
<evidence type="ECO:0000256" key="2">
    <source>
        <dbReference type="ARBA" id="ARBA00004418"/>
    </source>
</evidence>
<evidence type="ECO:0000313" key="15">
    <source>
        <dbReference type="Proteomes" id="UP000306753"/>
    </source>
</evidence>
<dbReference type="FunFam" id="3.40.228.10:FF:000009">
    <property type="entry name" value="Formate dehydrogenase, alpha subunit, selenocysteine-containing"/>
    <property type="match status" value="1"/>
</dbReference>
<evidence type="ECO:0000256" key="5">
    <source>
        <dbReference type="ARBA" id="ARBA00022723"/>
    </source>
</evidence>
<reference evidence="14 15" key="1">
    <citation type="journal article" date="2017" name="Eur. J. Clin. Microbiol. Infect. Dis.">
        <title>Uncommonly isolated clinical Pseudomonas: identification and phylogenetic assignation.</title>
        <authorList>
            <person name="Mulet M."/>
            <person name="Gomila M."/>
            <person name="Ramirez A."/>
            <person name="Cardew S."/>
            <person name="Moore E.R."/>
            <person name="Lalucat J."/>
            <person name="Garcia-Valdes E."/>
        </authorList>
    </citation>
    <scope>NUCLEOTIDE SEQUENCE [LARGE SCALE GENOMIC DNA]</scope>
    <source>
        <strain evidence="14 15">SD129</strain>
    </source>
</reference>
<protein>
    <submittedName>
        <fullName evidence="14">Formate dehydrogenase-N subunit alpha</fullName>
    </submittedName>
</protein>
<dbReference type="InterPro" id="IPR006657">
    <property type="entry name" value="MoPterin_dinucl-bd_dom"/>
</dbReference>
<dbReference type="SUPFAM" id="SSF50692">
    <property type="entry name" value="ADC-like"/>
    <property type="match status" value="1"/>
</dbReference>
<comment type="caution">
    <text evidence="14">The sequence shown here is derived from an EMBL/GenBank/DDBJ whole genome shotgun (WGS) entry which is preliminary data.</text>
</comment>
<evidence type="ECO:0000256" key="3">
    <source>
        <dbReference type="ARBA" id="ARBA00010312"/>
    </source>
</evidence>
<keyword evidence="9" id="KW-0560">Oxidoreductase</keyword>
<accession>A0A5R9QC85</accession>
<dbReference type="InterPro" id="IPR006656">
    <property type="entry name" value="Mopterin_OxRdtase"/>
</dbReference>
<comment type="subcellular location">
    <subcellularLocation>
        <location evidence="2">Periplasm</location>
    </subcellularLocation>
</comment>
<dbReference type="PANTHER" id="PTHR43598">
    <property type="entry name" value="TUNGSTEN-CONTAINING FORMYLMETHANOFURAN DEHYDROGENASE 2 SUBUNIT B"/>
    <property type="match status" value="1"/>
</dbReference>
<evidence type="ECO:0000256" key="1">
    <source>
        <dbReference type="ARBA" id="ARBA00001966"/>
    </source>
</evidence>
<feature type="domain" description="Molybdopterin oxidoreductase" evidence="12">
    <location>
        <begin position="12"/>
        <end position="390"/>
    </location>
</feature>
<dbReference type="InterPro" id="IPR009010">
    <property type="entry name" value="Asp_de-COase-like_dom_sf"/>
</dbReference>
<dbReference type="EMBL" id="QLAG01000018">
    <property type="protein sequence ID" value="TLX62744.1"/>
    <property type="molecule type" value="Genomic_DNA"/>
</dbReference>
<dbReference type="GO" id="GO:0009055">
    <property type="term" value="F:electron transfer activity"/>
    <property type="evidence" value="ECO:0007669"/>
    <property type="project" value="InterPro"/>
</dbReference>
<evidence type="ECO:0000313" key="14">
    <source>
        <dbReference type="EMBL" id="TLX62744.1"/>
    </source>
</evidence>
<dbReference type="GO" id="GO:0043546">
    <property type="term" value="F:molybdopterin cofactor binding"/>
    <property type="evidence" value="ECO:0007669"/>
    <property type="project" value="InterPro"/>
</dbReference>
<comment type="similarity">
    <text evidence="3">Belongs to the prokaryotic molybdopterin-containing oxidoreductase family.</text>
</comment>
<name>A0A5R9QC85_9GAMM</name>
<evidence type="ECO:0000256" key="11">
    <source>
        <dbReference type="ARBA" id="ARBA00023014"/>
    </source>
</evidence>
<dbReference type="InterPro" id="IPR006443">
    <property type="entry name" value="Formate-DH-alph_fdnG"/>
</dbReference>
<dbReference type="NCBIfam" id="TIGR01553">
    <property type="entry name" value="formate-DH-alph"/>
    <property type="match status" value="1"/>
</dbReference>
<keyword evidence="4" id="KW-0004">4Fe-4S</keyword>
<dbReference type="Pfam" id="PF00384">
    <property type="entry name" value="Molybdopterin"/>
    <property type="match status" value="2"/>
</dbReference>
<dbReference type="FunFam" id="2.40.40.20:FF:000017">
    <property type="entry name" value="Formate dehydrogenase, alpha subunit"/>
    <property type="match status" value="1"/>
</dbReference>
<dbReference type="GO" id="GO:0047111">
    <property type="term" value="F:formate dehydrogenase (cytochrome-c-553) activity"/>
    <property type="evidence" value="ECO:0007669"/>
    <property type="project" value="InterPro"/>
</dbReference>
<dbReference type="Pfam" id="PF01568">
    <property type="entry name" value="Molydop_binding"/>
    <property type="match status" value="1"/>
</dbReference>
<dbReference type="CDD" id="cd02792">
    <property type="entry name" value="MopB_CT_Formate-Dh-Na-like"/>
    <property type="match status" value="1"/>
</dbReference>
<dbReference type="Gene3D" id="3.40.50.740">
    <property type="match status" value="1"/>
</dbReference>
<dbReference type="GO" id="GO:0042597">
    <property type="term" value="C:periplasmic space"/>
    <property type="evidence" value="ECO:0007669"/>
    <property type="project" value="UniProtKB-SubCell"/>
</dbReference>
<keyword evidence="10" id="KW-0408">Iron</keyword>
<dbReference type="Proteomes" id="UP000306753">
    <property type="component" value="Unassembled WGS sequence"/>
</dbReference>
<feature type="domain" description="Molybdopterin oxidoreductase" evidence="12">
    <location>
        <begin position="415"/>
        <end position="458"/>
    </location>
</feature>
<dbReference type="FunFam" id="3.40.50.740:FF:000007">
    <property type="entry name" value="Formate dehydrogenase, alpha subunit, selenocysteine-containing"/>
    <property type="match status" value="1"/>
</dbReference>
<dbReference type="SUPFAM" id="SSF53706">
    <property type="entry name" value="Formate dehydrogenase/DMSO reductase, domains 1-3"/>
    <property type="match status" value="1"/>
</dbReference>
<gene>
    <name evidence="14" type="primary">fdnG</name>
    <name evidence="14" type="ORF">DN820_15010</name>
</gene>
<dbReference type="GO" id="GO:0008863">
    <property type="term" value="F:formate dehydrogenase (NAD+) activity"/>
    <property type="evidence" value="ECO:0007669"/>
    <property type="project" value="InterPro"/>
</dbReference>
<dbReference type="Gene3D" id="3.40.228.10">
    <property type="entry name" value="Dimethylsulfoxide Reductase, domain 2"/>
    <property type="match status" value="2"/>
</dbReference>
<evidence type="ECO:0000256" key="9">
    <source>
        <dbReference type="ARBA" id="ARBA00023002"/>
    </source>
</evidence>
<keyword evidence="8" id="KW-0712">Selenocysteine</keyword>
<dbReference type="AlphaFoldDB" id="A0A5R9QC85"/>
<dbReference type="Gene3D" id="2.40.40.20">
    <property type="match status" value="1"/>
</dbReference>